<dbReference type="AlphaFoldDB" id="A0A6N7XWZ6"/>
<sequence length="449" mass="49411">MKKIRIGCGAGCSYDRLEPAIELVEKGDIDYIVFECLAERTIANNQQQKLKDPSKGYTPMLEPRIRGILRKCKEEGIKIVTNMGAANPEAAIKLILEITKEMDITDIKVAMISGDNITDDLEKYKEIVMWQSTHTLGELEAEIISANVYLGAEAIKEALDNGADIVVTGRVADVALFVGPLMHEFGWTENDLYKIGQATLLGHLLECGGQITGGYFADPGYKDVEDLHILGHPIAEIDETGDFIVTKVKGSGGEVSLRTCKEQLLYEITDPSCYITPNAIVDFTKVCFRQIDKDVVLVTGAISKGSPTTYKVNVGYCDCYIGEGEVSFGGLNSLPRAKMCADIIEKRLKIVGANIDEYRVDYVGYNSLYKTNISDSFAPKEHSEIRLRISGRTKNYDDAMLIAQELDYLYTNGPAGSSGIESGVKQVLSVGAIIIPKENINVQITYWEV</sequence>
<protein>
    <submittedName>
        <fullName evidence="2">DUF1446 domain-containing protein</fullName>
    </submittedName>
</protein>
<dbReference type="RefSeq" id="WP_326828310.1">
    <property type="nucleotide sequence ID" value="NZ_VUNQ01000010.1"/>
</dbReference>
<dbReference type="Proteomes" id="UP000469523">
    <property type="component" value="Unassembled WGS sequence"/>
</dbReference>
<reference evidence="2 3" key="1">
    <citation type="submission" date="2019-09" db="EMBL/GenBank/DDBJ databases">
        <title>In-depth cultivation of the pig gut microbiome towards novel bacterial diversity and tailored functional studies.</title>
        <authorList>
            <person name="Wylensek D."/>
            <person name="Hitch T.C.A."/>
            <person name="Clavel T."/>
        </authorList>
    </citation>
    <scope>NUCLEOTIDE SEQUENCE [LARGE SCALE GENOMIC DNA]</scope>
    <source>
        <strain evidence="2 3">WCA3-693-APC-4?</strain>
    </source>
</reference>
<dbReference type="PANTHER" id="PTHR47472">
    <property type="entry name" value="PROPIONYL-COA CARBOXYLASE"/>
    <property type="match status" value="1"/>
</dbReference>
<dbReference type="InterPro" id="IPR010839">
    <property type="entry name" value="AtuA_N"/>
</dbReference>
<accession>A0A6N7XWZ6</accession>
<dbReference type="Pfam" id="PF07287">
    <property type="entry name" value="AtuA"/>
    <property type="match status" value="1"/>
</dbReference>
<feature type="domain" description="Acyclic terpene utilisation N-terminal" evidence="1">
    <location>
        <begin position="4"/>
        <end position="445"/>
    </location>
</feature>
<evidence type="ECO:0000313" key="3">
    <source>
        <dbReference type="Proteomes" id="UP000469523"/>
    </source>
</evidence>
<dbReference type="PANTHER" id="PTHR47472:SF1">
    <property type="entry name" value="DUF1446-DOMAIN-CONTAINING PROTEIN"/>
    <property type="match status" value="1"/>
</dbReference>
<dbReference type="EMBL" id="VUNQ01000010">
    <property type="protein sequence ID" value="MSU01084.1"/>
    <property type="molecule type" value="Genomic_DNA"/>
</dbReference>
<evidence type="ECO:0000259" key="1">
    <source>
        <dbReference type="Pfam" id="PF07287"/>
    </source>
</evidence>
<organism evidence="2 3">
    <name type="scientific">Tissierella pigra</name>
    <dbReference type="NCBI Taxonomy" id="2607614"/>
    <lineage>
        <taxon>Bacteria</taxon>
        <taxon>Bacillati</taxon>
        <taxon>Bacillota</taxon>
        <taxon>Tissierellia</taxon>
        <taxon>Tissierellales</taxon>
        <taxon>Tissierellaceae</taxon>
        <taxon>Tissierella</taxon>
    </lineage>
</organism>
<evidence type="ECO:0000313" key="2">
    <source>
        <dbReference type="EMBL" id="MSU01084.1"/>
    </source>
</evidence>
<gene>
    <name evidence="2" type="ORF">FYJ83_06335</name>
</gene>
<proteinExistence type="predicted"/>
<name>A0A6N7XWZ6_9FIRM</name>
<comment type="caution">
    <text evidence="2">The sequence shown here is derived from an EMBL/GenBank/DDBJ whole genome shotgun (WGS) entry which is preliminary data.</text>
</comment>
<keyword evidence="3" id="KW-1185">Reference proteome</keyword>